<sequence>MALLFLKGTGVDHWCVHLFACLSLVWLPTQQAVLAFSIDIQNKTQPTSLLHRVLLCLSVYNSLALVFSNVPWKLTPSEQHLQP</sequence>
<evidence type="ECO:0000313" key="1">
    <source>
        <dbReference type="EMBL" id="EGW06702.1"/>
    </source>
</evidence>
<reference evidence="2" key="1">
    <citation type="journal article" date="2011" name="Nat. Biotechnol.">
        <title>The genomic sequence of the Chinese hamster ovary (CHO)-K1 cell line.</title>
        <authorList>
            <person name="Xu X."/>
            <person name="Nagarajan H."/>
            <person name="Lewis N.E."/>
            <person name="Pan S."/>
            <person name="Cai Z."/>
            <person name="Liu X."/>
            <person name="Chen W."/>
            <person name="Xie M."/>
            <person name="Wang W."/>
            <person name="Hammond S."/>
            <person name="Andersen M.R."/>
            <person name="Neff N."/>
            <person name="Passarelli B."/>
            <person name="Koh W."/>
            <person name="Fan H.C."/>
            <person name="Wang J."/>
            <person name="Gui Y."/>
            <person name="Lee K.H."/>
            <person name="Betenbaugh M.J."/>
            <person name="Quake S.R."/>
            <person name="Famili I."/>
            <person name="Palsson B.O."/>
            <person name="Wang J."/>
        </authorList>
    </citation>
    <scope>NUCLEOTIDE SEQUENCE [LARGE SCALE GENOMIC DNA]</scope>
    <source>
        <strain evidence="2">CHO K1 cell line</strain>
    </source>
</reference>
<protein>
    <submittedName>
        <fullName evidence="1">Uncharacterized protein</fullName>
    </submittedName>
</protein>
<dbReference type="Proteomes" id="UP000001075">
    <property type="component" value="Unassembled WGS sequence"/>
</dbReference>
<evidence type="ECO:0000313" key="2">
    <source>
        <dbReference type="Proteomes" id="UP000001075"/>
    </source>
</evidence>
<dbReference type="InParanoid" id="G3HF05"/>
<proteinExistence type="predicted"/>
<dbReference type="EMBL" id="JH000323">
    <property type="protein sequence ID" value="EGW06702.1"/>
    <property type="molecule type" value="Genomic_DNA"/>
</dbReference>
<name>G3HF05_CRIGR</name>
<organism evidence="1 2">
    <name type="scientific">Cricetulus griseus</name>
    <name type="common">Chinese hamster</name>
    <name type="synonym">Cricetulus barabensis griseus</name>
    <dbReference type="NCBI Taxonomy" id="10029"/>
    <lineage>
        <taxon>Eukaryota</taxon>
        <taxon>Metazoa</taxon>
        <taxon>Chordata</taxon>
        <taxon>Craniata</taxon>
        <taxon>Vertebrata</taxon>
        <taxon>Euteleostomi</taxon>
        <taxon>Mammalia</taxon>
        <taxon>Eutheria</taxon>
        <taxon>Euarchontoglires</taxon>
        <taxon>Glires</taxon>
        <taxon>Rodentia</taxon>
        <taxon>Myomorpha</taxon>
        <taxon>Muroidea</taxon>
        <taxon>Cricetidae</taxon>
        <taxon>Cricetinae</taxon>
        <taxon>Cricetulus</taxon>
    </lineage>
</organism>
<gene>
    <name evidence="1" type="ORF">I79_009157</name>
</gene>
<accession>G3HF05</accession>
<dbReference type="AlphaFoldDB" id="G3HF05"/>